<evidence type="ECO:0000313" key="3">
    <source>
        <dbReference type="Proteomes" id="UP000013190"/>
    </source>
</evidence>
<name>N9N688_9GAMM</name>
<dbReference type="EMBL" id="APRP01000033">
    <property type="protein sequence ID" value="ENW98341.1"/>
    <property type="molecule type" value="Genomic_DNA"/>
</dbReference>
<evidence type="ECO:0000313" key="4">
    <source>
        <dbReference type="Proteomes" id="UP000013248"/>
    </source>
</evidence>
<organism evidence="2 4">
    <name type="scientific">Acinetobacter modestus</name>
    <dbReference type="NCBI Taxonomy" id="1776740"/>
    <lineage>
        <taxon>Bacteria</taxon>
        <taxon>Pseudomonadati</taxon>
        <taxon>Pseudomonadota</taxon>
        <taxon>Gammaproteobacteria</taxon>
        <taxon>Moraxellales</taxon>
        <taxon>Moraxellaceae</taxon>
        <taxon>Acinetobacter</taxon>
    </lineage>
</organism>
<reference evidence="2 4" key="1">
    <citation type="submission" date="2013-02" db="EMBL/GenBank/DDBJ databases">
        <title>The Genome Sequence of Acinetobacter sp. ANC 3862.</title>
        <authorList>
            <consortium name="The Broad Institute Genome Sequencing Platform"/>
            <consortium name="The Broad Institute Genome Sequencing Center for Infectious Disease"/>
            <person name="Cerqueira G."/>
            <person name="Feldgarden M."/>
            <person name="Courvalin P."/>
            <person name="Perichon B."/>
            <person name="Grillot-Courvalin C."/>
            <person name="Clermont D."/>
            <person name="Rocha E."/>
            <person name="Yoon E.-J."/>
            <person name="Nemec A."/>
            <person name="Walker B."/>
            <person name="Young S.K."/>
            <person name="Zeng Q."/>
            <person name="Gargeya S."/>
            <person name="Fitzgerald M."/>
            <person name="Haas B."/>
            <person name="Abouelleil A."/>
            <person name="Alvarado L."/>
            <person name="Arachchi H.M."/>
            <person name="Berlin A.M."/>
            <person name="Chapman S.B."/>
            <person name="Dewar J."/>
            <person name="Goldberg J."/>
            <person name="Griggs A."/>
            <person name="Gujja S."/>
            <person name="Hansen M."/>
            <person name="Howarth C."/>
            <person name="Imamovic A."/>
            <person name="Larimer J."/>
            <person name="McCowan C."/>
            <person name="Murphy C."/>
            <person name="Neiman D."/>
            <person name="Pearson M."/>
            <person name="Priest M."/>
            <person name="Roberts A."/>
            <person name="Saif S."/>
            <person name="Shea T."/>
            <person name="Sisk P."/>
            <person name="Sykes S."/>
            <person name="Wortman J."/>
            <person name="Nusbaum C."/>
            <person name="Birren B."/>
        </authorList>
    </citation>
    <scope>NUCLEOTIDE SEQUENCE [LARGE SCALE GENOMIC DNA]</scope>
    <source>
        <strain evidence="2 4">ANC 3862</strain>
    </source>
</reference>
<comment type="caution">
    <text evidence="2">The sequence shown here is derived from an EMBL/GenBank/DDBJ whole genome shotgun (WGS) entry which is preliminary data.</text>
</comment>
<gene>
    <name evidence="2" type="ORF">F900_03298</name>
    <name evidence="1" type="ORF">F992_00622</name>
</gene>
<evidence type="ECO:0000313" key="2">
    <source>
        <dbReference type="EMBL" id="ENW98341.1"/>
    </source>
</evidence>
<dbReference type="Proteomes" id="UP000013190">
    <property type="component" value="Unassembled WGS sequence"/>
</dbReference>
<dbReference type="STRING" id="1217705.F900_03298"/>
<evidence type="ECO:0000313" key="1">
    <source>
        <dbReference type="EMBL" id="ENU27794.1"/>
    </source>
</evidence>
<sequence length="33" mass="3661">MPPTQDEVFAKVYANILNQVKCLSSNSYMASNP</sequence>
<reference evidence="1 3" key="3">
    <citation type="journal article" date="2016" name="Int. J. Syst. Evol. Microbiol.">
        <title>Taxonomy of haemolytic and/or proteolytic strains of the genus Acinetobacter with the proposal of Acinetobacter courvalinii sp. nov. (genomic species 14 sensu Bouvet &amp; Jeanjean), Acinetobacter dispersus sp. nov. (genomic species 17), Acinetobacter modestus sp. nov., Acinetobacter proteolyticus sp. nov. and Acinetobacter vivianii sp. nov.</title>
        <authorList>
            <person name="Nemec A."/>
            <person name="Radolfova-Krizova L."/>
            <person name="Maixnerova M."/>
            <person name="Vrestiakova E."/>
            <person name="Jezek P."/>
            <person name="Sedo O."/>
        </authorList>
    </citation>
    <scope>NUCLEOTIDE SEQUENCE [LARGE SCALE GENOMIC DNA]</scope>
    <source>
        <strain evidence="1 3">NIPH 236</strain>
    </source>
</reference>
<reference evidence="3" key="2">
    <citation type="submission" date="2013-02" db="EMBL/GenBank/DDBJ databases">
        <title>The Genome Sequence of Acinetobacter sp. NIPH 236.</title>
        <authorList>
            <consortium name="The Broad Institute Genome Sequencing Platform"/>
            <consortium name="The Broad Institute Genome Sequencing Center for Infectious Disease"/>
            <person name="Cerqueira G."/>
            <person name="Feldgarden M."/>
            <person name="Courvalin P."/>
            <person name="Perichon B."/>
            <person name="Grillot-Courvalin C."/>
            <person name="Clermont D."/>
            <person name="Rocha E."/>
            <person name="Yoon E.-J."/>
            <person name="Nemec A."/>
            <person name="Walker B."/>
            <person name="Young S.K."/>
            <person name="Zeng Q."/>
            <person name="Gargeya S."/>
            <person name="Fitzgerald M."/>
            <person name="Haas B."/>
            <person name="Abouelleil A."/>
            <person name="Alvarado L."/>
            <person name="Arachchi H.M."/>
            <person name="Berlin A.M."/>
            <person name="Chapman S.B."/>
            <person name="Dewar J."/>
            <person name="Goldberg J."/>
            <person name="Griggs A."/>
            <person name="Gujja S."/>
            <person name="Hansen M."/>
            <person name="Howarth C."/>
            <person name="Imamovic A."/>
            <person name="Larimer J."/>
            <person name="McCowan C."/>
            <person name="Murphy C."/>
            <person name="Neiman D."/>
            <person name="Pearson M."/>
            <person name="Priest M."/>
            <person name="Roberts A."/>
            <person name="Saif S."/>
            <person name="Shea T."/>
            <person name="Sisk P."/>
            <person name="Sykes S."/>
            <person name="Wortman J."/>
            <person name="Nusbaum C."/>
            <person name="Birren B."/>
        </authorList>
    </citation>
    <scope>NUCLEOTIDE SEQUENCE [LARGE SCALE GENOMIC DNA]</scope>
    <source>
        <strain evidence="3">NIPH 236</strain>
    </source>
</reference>
<protein>
    <submittedName>
        <fullName evidence="2">Uncharacterized protein</fullName>
    </submittedName>
</protein>
<dbReference type="HOGENOM" id="CLU_3380092_0_0_6"/>
<accession>N9N688</accession>
<proteinExistence type="predicted"/>
<keyword evidence="3" id="KW-1185">Reference proteome</keyword>
<accession>N8R2L9</accession>
<dbReference type="AlphaFoldDB" id="N9N688"/>
<dbReference type="EMBL" id="APOJ01000016">
    <property type="protein sequence ID" value="ENU27794.1"/>
    <property type="molecule type" value="Genomic_DNA"/>
</dbReference>
<dbReference type="Proteomes" id="UP000013248">
    <property type="component" value="Unassembled WGS sequence"/>
</dbReference>